<dbReference type="EMBL" id="GGEC01060527">
    <property type="protein sequence ID" value="MBX41011.1"/>
    <property type="molecule type" value="Transcribed_RNA"/>
</dbReference>
<proteinExistence type="predicted"/>
<evidence type="ECO:0000313" key="1">
    <source>
        <dbReference type="EMBL" id="MBX41011.1"/>
    </source>
</evidence>
<name>A0A2P2NEV6_RHIMU</name>
<organism evidence="1">
    <name type="scientific">Rhizophora mucronata</name>
    <name type="common">Asiatic mangrove</name>
    <dbReference type="NCBI Taxonomy" id="61149"/>
    <lineage>
        <taxon>Eukaryota</taxon>
        <taxon>Viridiplantae</taxon>
        <taxon>Streptophyta</taxon>
        <taxon>Embryophyta</taxon>
        <taxon>Tracheophyta</taxon>
        <taxon>Spermatophyta</taxon>
        <taxon>Magnoliopsida</taxon>
        <taxon>eudicotyledons</taxon>
        <taxon>Gunneridae</taxon>
        <taxon>Pentapetalae</taxon>
        <taxon>rosids</taxon>
        <taxon>fabids</taxon>
        <taxon>Malpighiales</taxon>
        <taxon>Rhizophoraceae</taxon>
        <taxon>Rhizophora</taxon>
    </lineage>
</organism>
<sequence>MLSISICYNVFDHSICYNVIASKYGHIFHCILN</sequence>
<protein>
    <submittedName>
        <fullName evidence="1">Uncharacterized protein</fullName>
    </submittedName>
</protein>
<accession>A0A2P2NEV6</accession>
<dbReference type="AlphaFoldDB" id="A0A2P2NEV6"/>
<reference evidence="1" key="1">
    <citation type="submission" date="2018-02" db="EMBL/GenBank/DDBJ databases">
        <title>Rhizophora mucronata_Transcriptome.</title>
        <authorList>
            <person name="Meera S.P."/>
            <person name="Sreeshan A."/>
            <person name="Augustine A."/>
        </authorList>
    </citation>
    <scope>NUCLEOTIDE SEQUENCE</scope>
    <source>
        <tissue evidence="1">Leaf</tissue>
    </source>
</reference>